<dbReference type="InterPro" id="IPR012334">
    <property type="entry name" value="Pectin_lyas_fold"/>
</dbReference>
<dbReference type="SUPFAM" id="SSF51126">
    <property type="entry name" value="Pectin lyase-like"/>
    <property type="match status" value="1"/>
</dbReference>
<evidence type="ECO:0000313" key="9">
    <source>
        <dbReference type="Proteomes" id="UP000054321"/>
    </source>
</evidence>
<dbReference type="Gene3D" id="2.160.20.10">
    <property type="entry name" value="Single-stranded right-handed beta-helix, Pectin lyase-like"/>
    <property type="match status" value="1"/>
</dbReference>
<dbReference type="HOGENOM" id="CLU_012243_2_0_1"/>
<dbReference type="UniPathway" id="UPA00545">
    <property type="reaction ID" value="UER00823"/>
</dbReference>
<dbReference type="GO" id="GO:0045490">
    <property type="term" value="P:pectin catabolic process"/>
    <property type="evidence" value="ECO:0007669"/>
    <property type="project" value="UniProtKB-UniPathway"/>
</dbReference>
<sequence>MLAFVSFSSILVGVIADTSKYSRCQAPTADPLDGCPPNTLLVSSTGREADFDTIQGAIDSMDNTTNYTILVLPGNYIEQLNVTRSAPLTILGQTESPNRQADNAVTVYWASANSNGRYTDNAYTSVLTVAPNLNASLTGSGPSGFPVPADTPFGCVDFRVYNIDFRNVYADEGVGPSLAVSISRANAGFYYSGISSYQDTVYVGKLGNAYFYYSHIGGQTDFFYGFGTAWVQSSWVELRGCGGGIIAWKGTNTTFANKYGAYISDSTVQAANNSVASSIIGKCFLGRPWNAQHRSVYLNTYLDASIAPQGYEKWTSNPLTDNYNNYTVMAEYKGFGPGFNLTGRIAGNVTLEFDAAQTQKYMTPRDVFMAPDGSQPYITWIDPNAYIWH</sequence>
<dbReference type="EMBL" id="KN832879">
    <property type="protein sequence ID" value="KIM99142.1"/>
    <property type="molecule type" value="Genomic_DNA"/>
</dbReference>
<feature type="chain" id="PRO_5011118127" description="pectinesterase" evidence="6">
    <location>
        <begin position="17"/>
        <end position="389"/>
    </location>
</feature>
<dbReference type="InParanoid" id="A0A0C3DB45"/>
<keyword evidence="4" id="KW-0378">Hydrolase</keyword>
<dbReference type="GO" id="GO:0030599">
    <property type="term" value="F:pectinesterase activity"/>
    <property type="evidence" value="ECO:0007669"/>
    <property type="project" value="UniProtKB-EC"/>
</dbReference>
<dbReference type="AlphaFoldDB" id="A0A0C3DB45"/>
<evidence type="ECO:0000313" key="8">
    <source>
        <dbReference type="EMBL" id="KIM99142.1"/>
    </source>
</evidence>
<proteinExistence type="inferred from homology"/>
<name>A0A0C3DB45_OIDMZ</name>
<dbReference type="GO" id="GO:0042545">
    <property type="term" value="P:cell wall modification"/>
    <property type="evidence" value="ECO:0007669"/>
    <property type="project" value="InterPro"/>
</dbReference>
<evidence type="ECO:0000256" key="5">
    <source>
        <dbReference type="ARBA" id="ARBA00023085"/>
    </source>
</evidence>
<evidence type="ECO:0000256" key="4">
    <source>
        <dbReference type="ARBA" id="ARBA00022801"/>
    </source>
</evidence>
<reference evidence="9" key="2">
    <citation type="submission" date="2015-01" db="EMBL/GenBank/DDBJ databases">
        <title>Evolutionary Origins and Diversification of the Mycorrhizal Mutualists.</title>
        <authorList>
            <consortium name="DOE Joint Genome Institute"/>
            <consortium name="Mycorrhizal Genomics Consortium"/>
            <person name="Kohler A."/>
            <person name="Kuo A."/>
            <person name="Nagy L.G."/>
            <person name="Floudas D."/>
            <person name="Copeland A."/>
            <person name="Barry K.W."/>
            <person name="Cichocki N."/>
            <person name="Veneault-Fourrey C."/>
            <person name="LaButti K."/>
            <person name="Lindquist E.A."/>
            <person name="Lipzen A."/>
            <person name="Lundell T."/>
            <person name="Morin E."/>
            <person name="Murat C."/>
            <person name="Riley R."/>
            <person name="Ohm R."/>
            <person name="Sun H."/>
            <person name="Tunlid A."/>
            <person name="Henrissat B."/>
            <person name="Grigoriev I.V."/>
            <person name="Hibbett D.S."/>
            <person name="Martin F."/>
        </authorList>
    </citation>
    <scope>NUCLEOTIDE SEQUENCE [LARGE SCALE GENOMIC DNA]</scope>
    <source>
        <strain evidence="9">Zn</strain>
    </source>
</reference>
<reference evidence="8 9" key="1">
    <citation type="submission" date="2014-04" db="EMBL/GenBank/DDBJ databases">
        <authorList>
            <consortium name="DOE Joint Genome Institute"/>
            <person name="Kuo A."/>
            <person name="Martino E."/>
            <person name="Perotto S."/>
            <person name="Kohler A."/>
            <person name="Nagy L.G."/>
            <person name="Floudas D."/>
            <person name="Copeland A."/>
            <person name="Barry K.W."/>
            <person name="Cichocki N."/>
            <person name="Veneault-Fourrey C."/>
            <person name="LaButti K."/>
            <person name="Lindquist E.A."/>
            <person name="Lipzen A."/>
            <person name="Lundell T."/>
            <person name="Morin E."/>
            <person name="Murat C."/>
            <person name="Sun H."/>
            <person name="Tunlid A."/>
            <person name="Henrissat B."/>
            <person name="Grigoriev I.V."/>
            <person name="Hibbett D.S."/>
            <person name="Martin F."/>
            <person name="Nordberg H.P."/>
            <person name="Cantor M.N."/>
            <person name="Hua S.X."/>
        </authorList>
    </citation>
    <scope>NUCLEOTIDE SEQUENCE [LARGE SCALE GENOMIC DNA]</scope>
    <source>
        <strain evidence="8 9">Zn</strain>
    </source>
</reference>
<feature type="domain" description="Pectinesterase catalytic" evidence="7">
    <location>
        <begin position="159"/>
        <end position="349"/>
    </location>
</feature>
<dbReference type="InterPro" id="IPR011050">
    <property type="entry name" value="Pectin_lyase_fold/virulence"/>
</dbReference>
<evidence type="ECO:0000256" key="2">
    <source>
        <dbReference type="ARBA" id="ARBA00008891"/>
    </source>
</evidence>
<comment type="pathway">
    <text evidence="1">Glycan metabolism; pectin degradation; 2-dehydro-3-deoxy-D-gluconate from pectin: step 1/5.</text>
</comment>
<organism evidence="8 9">
    <name type="scientific">Oidiodendron maius (strain Zn)</name>
    <dbReference type="NCBI Taxonomy" id="913774"/>
    <lineage>
        <taxon>Eukaryota</taxon>
        <taxon>Fungi</taxon>
        <taxon>Dikarya</taxon>
        <taxon>Ascomycota</taxon>
        <taxon>Pezizomycotina</taxon>
        <taxon>Leotiomycetes</taxon>
        <taxon>Leotiomycetes incertae sedis</taxon>
        <taxon>Myxotrichaceae</taxon>
        <taxon>Oidiodendron</taxon>
    </lineage>
</organism>
<evidence type="ECO:0000256" key="1">
    <source>
        <dbReference type="ARBA" id="ARBA00005184"/>
    </source>
</evidence>
<evidence type="ECO:0000256" key="3">
    <source>
        <dbReference type="ARBA" id="ARBA00013229"/>
    </source>
</evidence>
<dbReference type="STRING" id="913774.A0A0C3DB45"/>
<keyword evidence="9" id="KW-1185">Reference proteome</keyword>
<evidence type="ECO:0000259" key="7">
    <source>
        <dbReference type="Pfam" id="PF01095"/>
    </source>
</evidence>
<comment type="similarity">
    <text evidence="2">Belongs to the pectinesterase family.</text>
</comment>
<dbReference type="Pfam" id="PF01095">
    <property type="entry name" value="Pectinesterase"/>
    <property type="match status" value="1"/>
</dbReference>
<dbReference type="PANTHER" id="PTHR31321:SF137">
    <property type="entry name" value="PECTIN METHYL ESTERASE (EUROFUNG)"/>
    <property type="match status" value="1"/>
</dbReference>
<dbReference type="PANTHER" id="PTHR31321">
    <property type="entry name" value="ACYL-COA THIOESTER HYDROLASE YBHC-RELATED"/>
    <property type="match status" value="1"/>
</dbReference>
<accession>A0A0C3DB45</accession>
<gene>
    <name evidence="8" type="ORF">OIDMADRAFT_166781</name>
</gene>
<dbReference type="OrthoDB" id="3934656at2759"/>
<keyword evidence="5" id="KW-0063">Aspartyl esterase</keyword>
<feature type="signal peptide" evidence="6">
    <location>
        <begin position="1"/>
        <end position="16"/>
    </location>
</feature>
<evidence type="ECO:0000256" key="6">
    <source>
        <dbReference type="SAM" id="SignalP"/>
    </source>
</evidence>
<protein>
    <recommendedName>
        <fullName evidence="3">pectinesterase</fullName>
        <ecNumber evidence="3">3.1.1.11</ecNumber>
    </recommendedName>
</protein>
<dbReference type="Proteomes" id="UP000054321">
    <property type="component" value="Unassembled WGS sequence"/>
</dbReference>
<keyword evidence="6" id="KW-0732">Signal</keyword>
<dbReference type="EC" id="3.1.1.11" evidence="3"/>
<dbReference type="InterPro" id="IPR000070">
    <property type="entry name" value="Pectinesterase_cat"/>
</dbReference>